<dbReference type="InterPro" id="IPR002656">
    <property type="entry name" value="Acyl_transf_3_dom"/>
</dbReference>
<sequence>MSAAGSRQAPAAVRLPPDLPPKRPHLLALTGVRFAAALLVVCLHARHTLEGSLSPQWAAFISSGQVGVSLFFILSGLILTYTYAGPDGRLNTSRREFWLARVARIYPVYLLGLVLSAPYFLLPVLHRWPTTTEWVTALLTPALLQAWLPQTACVWNCPGWSLSAEAFFYALFPVALGWRLWVHGRVRQVRWPLTALWIATLVPPLIYVAMTRPMPAESLVADTFYYGPLFRLPEFLLGILLGWQLLQVKGAGRAALWSVVGLVGSAALMVWGHTVFPPILNKVMIVPFLALLLWGLAHGRGWVARVFAWSPLVVLGEASYSLYILHVPVYLWLSSAWRRVLPGVPQELAFFLVYLAVLIPLSLVTYLALERPAQRLLRRRWQTRPAAPVISSAP</sequence>
<protein>
    <submittedName>
        <fullName evidence="3">Acyltransferase family protein</fullName>
        <ecNumber evidence="3">2.3.-.-</ecNumber>
    </submittedName>
</protein>
<name>A0ABV6AV49_9DEIO</name>
<keyword evidence="1" id="KW-0472">Membrane</keyword>
<dbReference type="Proteomes" id="UP001589733">
    <property type="component" value="Unassembled WGS sequence"/>
</dbReference>
<evidence type="ECO:0000256" key="1">
    <source>
        <dbReference type="SAM" id="Phobius"/>
    </source>
</evidence>
<keyword evidence="1" id="KW-0812">Transmembrane</keyword>
<feature type="transmembrane region" description="Helical" evidence="1">
    <location>
        <begin position="193"/>
        <end position="211"/>
    </location>
</feature>
<reference evidence="3 4" key="1">
    <citation type="submission" date="2024-09" db="EMBL/GenBank/DDBJ databases">
        <authorList>
            <person name="Sun Q."/>
            <person name="Mori K."/>
        </authorList>
    </citation>
    <scope>NUCLEOTIDE SEQUENCE [LARGE SCALE GENOMIC DNA]</scope>
    <source>
        <strain evidence="3 4">JCM 13503</strain>
    </source>
</reference>
<feature type="transmembrane region" description="Helical" evidence="1">
    <location>
        <begin position="57"/>
        <end position="84"/>
    </location>
</feature>
<dbReference type="EC" id="2.3.-.-" evidence="3"/>
<feature type="transmembrane region" description="Helical" evidence="1">
    <location>
        <begin position="348"/>
        <end position="369"/>
    </location>
</feature>
<feature type="transmembrane region" description="Helical" evidence="1">
    <location>
        <begin position="104"/>
        <end position="125"/>
    </location>
</feature>
<dbReference type="RefSeq" id="WP_380006116.1">
    <property type="nucleotide sequence ID" value="NZ_JBHLYR010000013.1"/>
</dbReference>
<keyword evidence="3" id="KW-0012">Acyltransferase</keyword>
<dbReference type="PANTHER" id="PTHR23028:SF53">
    <property type="entry name" value="ACYL_TRANSF_3 DOMAIN-CONTAINING PROTEIN"/>
    <property type="match status" value="1"/>
</dbReference>
<feature type="transmembrane region" description="Helical" evidence="1">
    <location>
        <begin position="279"/>
        <end position="297"/>
    </location>
</feature>
<dbReference type="PANTHER" id="PTHR23028">
    <property type="entry name" value="ACETYLTRANSFERASE"/>
    <property type="match status" value="1"/>
</dbReference>
<feature type="transmembrane region" description="Helical" evidence="1">
    <location>
        <begin position="160"/>
        <end position="181"/>
    </location>
</feature>
<gene>
    <name evidence="3" type="ORF">ACFFLM_04890</name>
</gene>
<evidence type="ECO:0000313" key="3">
    <source>
        <dbReference type="EMBL" id="MFB9991315.1"/>
    </source>
</evidence>
<accession>A0ABV6AV49</accession>
<keyword evidence="1" id="KW-1133">Transmembrane helix</keyword>
<feature type="transmembrane region" description="Helical" evidence="1">
    <location>
        <begin position="255"/>
        <end position="273"/>
    </location>
</feature>
<feature type="transmembrane region" description="Helical" evidence="1">
    <location>
        <begin position="309"/>
        <end position="333"/>
    </location>
</feature>
<keyword evidence="4" id="KW-1185">Reference proteome</keyword>
<dbReference type="InterPro" id="IPR050879">
    <property type="entry name" value="Acyltransferase_3"/>
</dbReference>
<dbReference type="EMBL" id="JBHLYR010000013">
    <property type="protein sequence ID" value="MFB9991315.1"/>
    <property type="molecule type" value="Genomic_DNA"/>
</dbReference>
<comment type="caution">
    <text evidence="3">The sequence shown here is derived from an EMBL/GenBank/DDBJ whole genome shotgun (WGS) entry which is preliminary data.</text>
</comment>
<dbReference type="Pfam" id="PF01757">
    <property type="entry name" value="Acyl_transf_3"/>
    <property type="match status" value="1"/>
</dbReference>
<proteinExistence type="predicted"/>
<feature type="transmembrane region" description="Helical" evidence="1">
    <location>
        <begin position="223"/>
        <end position="243"/>
    </location>
</feature>
<evidence type="ECO:0000313" key="4">
    <source>
        <dbReference type="Proteomes" id="UP001589733"/>
    </source>
</evidence>
<organism evidence="3 4">
    <name type="scientific">Deinococcus oregonensis</name>
    <dbReference type="NCBI Taxonomy" id="1805970"/>
    <lineage>
        <taxon>Bacteria</taxon>
        <taxon>Thermotogati</taxon>
        <taxon>Deinococcota</taxon>
        <taxon>Deinococci</taxon>
        <taxon>Deinococcales</taxon>
        <taxon>Deinococcaceae</taxon>
        <taxon>Deinococcus</taxon>
    </lineage>
</organism>
<feature type="domain" description="Acyltransferase 3" evidence="2">
    <location>
        <begin position="28"/>
        <end position="366"/>
    </location>
</feature>
<keyword evidence="3" id="KW-0808">Transferase</keyword>
<dbReference type="GO" id="GO:0016746">
    <property type="term" value="F:acyltransferase activity"/>
    <property type="evidence" value="ECO:0007669"/>
    <property type="project" value="UniProtKB-KW"/>
</dbReference>
<evidence type="ECO:0000259" key="2">
    <source>
        <dbReference type="Pfam" id="PF01757"/>
    </source>
</evidence>